<dbReference type="SUPFAM" id="SSF54593">
    <property type="entry name" value="Glyoxalase/Bleomycin resistance protein/Dihydroxybiphenyl dioxygenase"/>
    <property type="match status" value="1"/>
</dbReference>
<keyword evidence="2" id="KW-0560">Oxidoreductase</keyword>
<dbReference type="Gene3D" id="3.10.180.10">
    <property type="entry name" value="2,3-Dihydroxybiphenyl 1,2-Dioxygenase, domain 1"/>
    <property type="match status" value="1"/>
</dbReference>
<dbReference type="PROSITE" id="PS51819">
    <property type="entry name" value="VOC"/>
    <property type="match status" value="1"/>
</dbReference>
<proteinExistence type="predicted"/>
<evidence type="ECO:0000313" key="2">
    <source>
        <dbReference type="EMBL" id="TWF53150.1"/>
    </source>
</evidence>
<accession>A0A561QRY9</accession>
<evidence type="ECO:0000313" key="3">
    <source>
        <dbReference type="Proteomes" id="UP000320653"/>
    </source>
</evidence>
<dbReference type="Pfam" id="PF22659">
    <property type="entry name" value="YycE-like_C"/>
    <property type="match status" value="1"/>
</dbReference>
<reference evidence="2 3" key="1">
    <citation type="submission" date="2019-06" db="EMBL/GenBank/DDBJ databases">
        <title>Sorghum-associated microbial communities from plants grown in Nebraska, USA.</title>
        <authorList>
            <person name="Schachtman D."/>
        </authorList>
    </citation>
    <scope>NUCLEOTIDE SEQUENCE [LARGE SCALE GENOMIC DNA]</scope>
    <source>
        <strain evidence="2 3">1225</strain>
    </source>
</reference>
<dbReference type="RefSeq" id="WP_145638764.1">
    <property type="nucleotide sequence ID" value="NZ_VIWP01000004.1"/>
</dbReference>
<dbReference type="CDD" id="cd06587">
    <property type="entry name" value="VOC"/>
    <property type="match status" value="1"/>
</dbReference>
<dbReference type="Pfam" id="PF22658">
    <property type="entry name" value="YycE-like_N"/>
    <property type="match status" value="1"/>
</dbReference>
<keyword evidence="2" id="KW-0223">Dioxygenase</keyword>
<dbReference type="AlphaFoldDB" id="A0A561QRY9"/>
<dbReference type="InterPro" id="IPR058997">
    <property type="entry name" value="YycE-like_C"/>
</dbReference>
<dbReference type="InterPro" id="IPR058998">
    <property type="entry name" value="YycE-like_N"/>
</dbReference>
<comment type="caution">
    <text evidence="2">The sequence shown here is derived from an EMBL/GenBank/DDBJ whole genome shotgun (WGS) entry which is preliminary data.</text>
</comment>
<feature type="domain" description="VOC" evidence="1">
    <location>
        <begin position="4"/>
        <end position="126"/>
    </location>
</feature>
<organism evidence="2 3">
    <name type="scientific">Neorhizobium alkalisoli</name>
    <dbReference type="NCBI Taxonomy" id="528178"/>
    <lineage>
        <taxon>Bacteria</taxon>
        <taxon>Pseudomonadati</taxon>
        <taxon>Pseudomonadota</taxon>
        <taxon>Alphaproteobacteria</taxon>
        <taxon>Hyphomicrobiales</taxon>
        <taxon>Rhizobiaceae</taxon>
        <taxon>Rhizobium/Agrobacterium group</taxon>
        <taxon>Neorhizobium</taxon>
    </lineage>
</organism>
<dbReference type="Proteomes" id="UP000320653">
    <property type="component" value="Unassembled WGS sequence"/>
</dbReference>
<dbReference type="EMBL" id="VIWP01000004">
    <property type="protein sequence ID" value="TWF53150.1"/>
    <property type="molecule type" value="Genomic_DNA"/>
</dbReference>
<evidence type="ECO:0000259" key="1">
    <source>
        <dbReference type="PROSITE" id="PS51819"/>
    </source>
</evidence>
<keyword evidence="3" id="KW-1185">Reference proteome</keyword>
<dbReference type="GO" id="GO:0051213">
    <property type="term" value="F:dioxygenase activity"/>
    <property type="evidence" value="ECO:0007669"/>
    <property type="project" value="UniProtKB-KW"/>
</dbReference>
<sequence length="130" mass="14910">MQAPVLRIARPTDDIGRLRSFYETGLGFEQLAAFEDHQGFDGLILGHARWPYHLEFTHQRGHTVGRAPSADNLIVLYLPDRSEWTAATTRMQTAVFKPVPSYNPYWDQDGQTFEDPDGYRVVLQNSAWSR</sequence>
<protein>
    <submittedName>
        <fullName evidence="2">Glyoxalase/bleomycin resistance protein/dioxygenase superfamily protein</fullName>
    </submittedName>
</protein>
<dbReference type="InterPro" id="IPR029068">
    <property type="entry name" value="Glyas_Bleomycin-R_OHBP_Dase"/>
</dbReference>
<name>A0A561QRY9_9HYPH</name>
<dbReference type="InterPro" id="IPR037523">
    <property type="entry name" value="VOC_core"/>
</dbReference>
<dbReference type="OrthoDB" id="8018325at2"/>
<gene>
    <name evidence="2" type="ORF">FHW37_104422</name>
</gene>